<dbReference type="PROSITE" id="PS51707">
    <property type="entry name" value="CYTH"/>
    <property type="match status" value="1"/>
</dbReference>
<dbReference type="Gene3D" id="2.40.320.10">
    <property type="entry name" value="Hypothetical Protein Pfu-838710-001"/>
    <property type="match status" value="1"/>
</dbReference>
<evidence type="ECO:0000259" key="1">
    <source>
        <dbReference type="PROSITE" id="PS51707"/>
    </source>
</evidence>
<feature type="domain" description="CYTH" evidence="1">
    <location>
        <begin position="4"/>
        <end position="186"/>
    </location>
</feature>
<dbReference type="EMBL" id="CP011391">
    <property type="protein sequence ID" value="AMK53150.1"/>
    <property type="molecule type" value="Genomic_DNA"/>
</dbReference>
<dbReference type="KEGG" id="fro:AALO17_00160"/>
<dbReference type="Proteomes" id="UP000069771">
    <property type="component" value="Chromosome"/>
</dbReference>
<dbReference type="InterPro" id="IPR023577">
    <property type="entry name" value="CYTH_domain"/>
</dbReference>
<reference evidence="2 3" key="1">
    <citation type="journal article" date="2016" name="Gut Pathog.">
        <title>Whole genome sequencing of "Faecalibaculum rodentium" ALO17, isolated from C57BL/6J laboratory mouse feces.</title>
        <authorList>
            <person name="Lim S."/>
            <person name="Chang D.H."/>
            <person name="Ahn S."/>
            <person name="Kim B.C."/>
        </authorList>
    </citation>
    <scope>NUCLEOTIDE SEQUENCE [LARGE SCALE GENOMIC DNA]</scope>
    <source>
        <strain evidence="2 3">Alo17</strain>
    </source>
</reference>
<dbReference type="SMART" id="SM01118">
    <property type="entry name" value="CYTH"/>
    <property type="match status" value="1"/>
</dbReference>
<evidence type="ECO:0000313" key="3">
    <source>
        <dbReference type="Proteomes" id="UP000069771"/>
    </source>
</evidence>
<dbReference type="CDD" id="cd07762">
    <property type="entry name" value="CYTH-like_Pase_1"/>
    <property type="match status" value="1"/>
</dbReference>
<sequence>MYDQIERELKILVNKEQFCQILHSYDFGKPVLQTNVYFDDDQGSVRKLGALRIRTIGEQHIFTLKIRRDSITQTELEKKIPVDSIRNIQDPEILGWLKQYGIPLTVKPFAVSQTKRYVLHLPSAELCLDETAFGIHRNYLDYEIEYEYTESHDGIEKFNRILSKIGLEYTKNAPSKLARAVSYADV</sequence>
<evidence type="ECO:0000313" key="2">
    <source>
        <dbReference type="EMBL" id="AMK53150.1"/>
    </source>
</evidence>
<dbReference type="Pfam" id="PF01928">
    <property type="entry name" value="CYTH"/>
    <property type="match status" value="1"/>
</dbReference>
<proteinExistence type="predicted"/>
<keyword evidence="3" id="KW-1185">Reference proteome</keyword>
<dbReference type="AlphaFoldDB" id="A0A140DR73"/>
<dbReference type="RefSeq" id="WP_067560001.1">
    <property type="nucleotide sequence ID" value="NZ_CAMTBT010000010.1"/>
</dbReference>
<dbReference type="STRING" id="1702221.AALO17_00160"/>
<dbReference type="OrthoDB" id="1654293at2"/>
<name>A0A140DR73_9FIRM</name>
<protein>
    <recommendedName>
        <fullName evidence="1">CYTH domain-containing protein</fullName>
    </recommendedName>
</protein>
<gene>
    <name evidence="2" type="ORF">AALO17_00160</name>
</gene>
<dbReference type="InterPro" id="IPR033469">
    <property type="entry name" value="CYTH-like_dom_sf"/>
</dbReference>
<dbReference type="SUPFAM" id="SSF55154">
    <property type="entry name" value="CYTH-like phosphatases"/>
    <property type="match status" value="1"/>
</dbReference>
<dbReference type="InterPro" id="IPR009195">
    <property type="entry name" value="Uncharacterised_YjbK"/>
</dbReference>
<organism evidence="2 3">
    <name type="scientific">Faecalibaculum rodentium</name>
    <dbReference type="NCBI Taxonomy" id="1702221"/>
    <lineage>
        <taxon>Bacteria</taxon>
        <taxon>Bacillati</taxon>
        <taxon>Bacillota</taxon>
        <taxon>Erysipelotrichia</taxon>
        <taxon>Erysipelotrichales</taxon>
        <taxon>Erysipelotrichaceae</taxon>
        <taxon>Faecalibaculum</taxon>
    </lineage>
</organism>
<accession>A0A140DR73</accession>
<dbReference type="GeneID" id="78476941"/>